<comment type="caution">
    <text evidence="1">The sequence shown here is derived from an EMBL/GenBank/DDBJ whole genome shotgun (WGS) entry which is preliminary data.</text>
</comment>
<sequence length="51" mass="5792">MAICYFSNQVQVSLVFKDVLKSFNNYFRLNRVITMPDVSFGAVLSPFAVIT</sequence>
<name>A0A645EZP2_9ZZZZ</name>
<proteinExistence type="predicted"/>
<dbReference type="AlphaFoldDB" id="A0A645EZP2"/>
<accession>A0A645EZP2</accession>
<organism evidence="1">
    <name type="scientific">bioreactor metagenome</name>
    <dbReference type="NCBI Taxonomy" id="1076179"/>
    <lineage>
        <taxon>unclassified sequences</taxon>
        <taxon>metagenomes</taxon>
        <taxon>ecological metagenomes</taxon>
    </lineage>
</organism>
<evidence type="ECO:0000313" key="1">
    <source>
        <dbReference type="EMBL" id="MPN06960.1"/>
    </source>
</evidence>
<dbReference type="EMBL" id="VSSQ01052916">
    <property type="protein sequence ID" value="MPN06960.1"/>
    <property type="molecule type" value="Genomic_DNA"/>
</dbReference>
<reference evidence="1" key="1">
    <citation type="submission" date="2019-08" db="EMBL/GenBank/DDBJ databases">
        <authorList>
            <person name="Kucharzyk K."/>
            <person name="Murdoch R.W."/>
            <person name="Higgins S."/>
            <person name="Loffler F."/>
        </authorList>
    </citation>
    <scope>NUCLEOTIDE SEQUENCE</scope>
</reference>
<protein>
    <submittedName>
        <fullName evidence="1">Uncharacterized protein</fullName>
    </submittedName>
</protein>
<gene>
    <name evidence="1" type="ORF">SDC9_154217</name>
</gene>